<dbReference type="Gene3D" id="1.10.1740.10">
    <property type="match status" value="1"/>
</dbReference>
<dbReference type="InterPro" id="IPR007627">
    <property type="entry name" value="RNA_pol_sigma70_r2"/>
</dbReference>
<dbReference type="CDD" id="cd06171">
    <property type="entry name" value="Sigma70_r4"/>
    <property type="match status" value="1"/>
</dbReference>
<dbReference type="NCBIfam" id="TIGR02983">
    <property type="entry name" value="SigE-fam_strep"/>
    <property type="match status" value="1"/>
</dbReference>
<proteinExistence type="inferred from homology"/>
<evidence type="ECO:0000256" key="1">
    <source>
        <dbReference type="ARBA" id="ARBA00010641"/>
    </source>
</evidence>
<dbReference type="InterPro" id="IPR013324">
    <property type="entry name" value="RNA_pol_sigma_r3/r4-like"/>
</dbReference>
<dbReference type="RefSeq" id="WP_121158943.1">
    <property type="nucleotide sequence ID" value="NZ_RBKT01000001.1"/>
</dbReference>
<comment type="similarity">
    <text evidence="1">Belongs to the sigma-70 factor family. ECF subfamily.</text>
</comment>
<dbReference type="Pfam" id="PF04542">
    <property type="entry name" value="Sigma70_r2"/>
    <property type="match status" value="1"/>
</dbReference>
<evidence type="ECO:0000259" key="8">
    <source>
        <dbReference type="Pfam" id="PF08281"/>
    </source>
</evidence>
<dbReference type="InterPro" id="IPR039425">
    <property type="entry name" value="RNA_pol_sigma-70-like"/>
</dbReference>
<dbReference type="GO" id="GO:0003677">
    <property type="term" value="F:DNA binding"/>
    <property type="evidence" value="ECO:0007669"/>
    <property type="project" value="UniProtKB-KW"/>
</dbReference>
<dbReference type="InterPro" id="IPR013249">
    <property type="entry name" value="RNA_pol_sigma70_r4_t2"/>
</dbReference>
<dbReference type="PANTHER" id="PTHR43133:SF50">
    <property type="entry name" value="ECF RNA POLYMERASE SIGMA FACTOR SIGM"/>
    <property type="match status" value="1"/>
</dbReference>
<dbReference type="InterPro" id="IPR014284">
    <property type="entry name" value="RNA_pol_sigma-70_dom"/>
</dbReference>
<dbReference type="InterPro" id="IPR013325">
    <property type="entry name" value="RNA_pol_sigma_r2"/>
</dbReference>
<dbReference type="EMBL" id="RBKT01000001">
    <property type="protein sequence ID" value="RKR90711.1"/>
    <property type="molecule type" value="Genomic_DNA"/>
</dbReference>
<keyword evidence="3" id="KW-0731">Sigma factor</keyword>
<dbReference type="SUPFAM" id="SSF88659">
    <property type="entry name" value="Sigma3 and sigma4 domains of RNA polymerase sigma factors"/>
    <property type="match status" value="1"/>
</dbReference>
<reference evidence="9 10" key="1">
    <citation type="submission" date="2018-10" db="EMBL/GenBank/DDBJ databases">
        <title>Sequencing the genomes of 1000 actinobacteria strains.</title>
        <authorList>
            <person name="Klenk H.-P."/>
        </authorList>
    </citation>
    <scope>NUCLEOTIDE SEQUENCE [LARGE SCALE GENOMIC DNA]</scope>
    <source>
        <strain evidence="9 10">DSM 45175</strain>
    </source>
</reference>
<gene>
    <name evidence="9" type="ORF">BDK92_5092</name>
</gene>
<evidence type="ECO:0000256" key="5">
    <source>
        <dbReference type="ARBA" id="ARBA00023163"/>
    </source>
</evidence>
<dbReference type="GO" id="GO:0016987">
    <property type="term" value="F:sigma factor activity"/>
    <property type="evidence" value="ECO:0007669"/>
    <property type="project" value="UniProtKB-KW"/>
</dbReference>
<feature type="domain" description="RNA polymerase sigma-70 region 2" evidence="7">
    <location>
        <begin position="40"/>
        <end position="101"/>
    </location>
</feature>
<dbReference type="GO" id="GO:0006352">
    <property type="term" value="P:DNA-templated transcription initiation"/>
    <property type="evidence" value="ECO:0007669"/>
    <property type="project" value="InterPro"/>
</dbReference>
<keyword evidence="10" id="KW-1185">Reference proteome</keyword>
<evidence type="ECO:0000256" key="3">
    <source>
        <dbReference type="ARBA" id="ARBA00023082"/>
    </source>
</evidence>
<dbReference type="Proteomes" id="UP000277671">
    <property type="component" value="Unassembled WGS sequence"/>
</dbReference>
<keyword evidence="2" id="KW-0805">Transcription regulation</keyword>
<organism evidence="9 10">
    <name type="scientific">Micromonospora pisi</name>
    <dbReference type="NCBI Taxonomy" id="589240"/>
    <lineage>
        <taxon>Bacteria</taxon>
        <taxon>Bacillati</taxon>
        <taxon>Actinomycetota</taxon>
        <taxon>Actinomycetes</taxon>
        <taxon>Micromonosporales</taxon>
        <taxon>Micromonosporaceae</taxon>
        <taxon>Micromonospora</taxon>
    </lineage>
</organism>
<dbReference type="Pfam" id="PF08281">
    <property type="entry name" value="Sigma70_r4_2"/>
    <property type="match status" value="1"/>
</dbReference>
<dbReference type="SUPFAM" id="SSF88946">
    <property type="entry name" value="Sigma2 domain of RNA polymerase sigma factors"/>
    <property type="match status" value="1"/>
</dbReference>
<evidence type="ECO:0000256" key="2">
    <source>
        <dbReference type="ARBA" id="ARBA00023015"/>
    </source>
</evidence>
<dbReference type="Gene3D" id="1.10.10.10">
    <property type="entry name" value="Winged helix-like DNA-binding domain superfamily/Winged helix DNA-binding domain"/>
    <property type="match status" value="1"/>
</dbReference>
<sequence length="202" mass="22350">MGERPVRAGATDPTTTIGVRSGPPVVDIAGRAGFDSFFEGSYRRLVAQIHAYLGDQAEAEDVVQEAFIRAWQRWPAVCRYDEPTSWVRRVAWNLATSRLRRVATAARIMRRQQPPATSPAPNPDHVALVAALRKLPDRQRRAVVLHYLADLPVLTVATELGVPKGTVMSWLHRGRAQLAVHLAESGPGTTRGQNSHDDLPRR</sequence>
<accession>A0A495JPD9</accession>
<dbReference type="OrthoDB" id="3777963at2"/>
<evidence type="ECO:0000256" key="6">
    <source>
        <dbReference type="SAM" id="MobiDB-lite"/>
    </source>
</evidence>
<dbReference type="PANTHER" id="PTHR43133">
    <property type="entry name" value="RNA POLYMERASE ECF-TYPE SIGMA FACTO"/>
    <property type="match status" value="1"/>
</dbReference>
<keyword evidence="5" id="KW-0804">Transcription</keyword>
<dbReference type="InterPro" id="IPR014325">
    <property type="entry name" value="RNA_pol_sigma-E_actinobac"/>
</dbReference>
<comment type="caution">
    <text evidence="9">The sequence shown here is derived from an EMBL/GenBank/DDBJ whole genome shotgun (WGS) entry which is preliminary data.</text>
</comment>
<evidence type="ECO:0000313" key="10">
    <source>
        <dbReference type="Proteomes" id="UP000277671"/>
    </source>
</evidence>
<name>A0A495JPD9_9ACTN</name>
<evidence type="ECO:0000313" key="9">
    <source>
        <dbReference type="EMBL" id="RKR90711.1"/>
    </source>
</evidence>
<feature type="region of interest" description="Disordered" evidence="6">
    <location>
        <begin position="183"/>
        <end position="202"/>
    </location>
</feature>
<protein>
    <submittedName>
        <fullName evidence="9">RNA polymerase sigma-70 factor (ECF subfamily)</fullName>
    </submittedName>
</protein>
<dbReference type="InterPro" id="IPR036388">
    <property type="entry name" value="WH-like_DNA-bd_sf"/>
</dbReference>
<keyword evidence="4" id="KW-0238">DNA-binding</keyword>
<evidence type="ECO:0000256" key="4">
    <source>
        <dbReference type="ARBA" id="ARBA00023125"/>
    </source>
</evidence>
<evidence type="ECO:0000259" key="7">
    <source>
        <dbReference type="Pfam" id="PF04542"/>
    </source>
</evidence>
<dbReference type="NCBIfam" id="TIGR02937">
    <property type="entry name" value="sigma70-ECF"/>
    <property type="match status" value="1"/>
</dbReference>
<feature type="domain" description="RNA polymerase sigma factor 70 region 4 type 2" evidence="8">
    <location>
        <begin position="126"/>
        <end position="178"/>
    </location>
</feature>
<dbReference type="AlphaFoldDB" id="A0A495JPD9"/>